<evidence type="ECO:0000313" key="2">
    <source>
        <dbReference type="EMBL" id="NMW64603.1"/>
    </source>
</evidence>
<evidence type="ECO:0000313" key="1">
    <source>
        <dbReference type="EMBL" id="MCU9969439.1"/>
    </source>
</evidence>
<dbReference type="RefSeq" id="WP_039886265.1">
    <property type="nucleotide sequence ID" value="NZ_JABCUP010000009.1"/>
</dbReference>
<reference evidence="1 4" key="1">
    <citation type="submission" date="2019-08" db="EMBL/GenBank/DDBJ databases">
        <title>Comparison of rpoB and gyrB Sequences from Mobiluncus Species and Development of a Multiplex PCR Method for Clinical Detection of Mobiluncus curtisii and Mobiluncus mulieris.</title>
        <authorList>
            <person name="Yang L."/>
            <person name="Shen Y."/>
            <person name="Xu G."/>
            <person name="Shu L.-B."/>
            <person name="Hu J."/>
            <person name="Zhang R."/>
            <person name="Wang Y."/>
            <person name="Zhou H.-W."/>
            <person name="Zhang X."/>
        </authorList>
    </citation>
    <scope>NUCLEOTIDE SEQUENCE [LARGE SCALE GENOMIC DNA]</scope>
    <source>
        <strain evidence="1 4">M26</strain>
    </source>
</reference>
<gene>
    <name evidence="1" type="ORF">FYZ43_08570</name>
    <name evidence="2" type="ORF">HHJ78_03425</name>
</gene>
<protein>
    <submittedName>
        <fullName evidence="2">DNA primase</fullName>
    </submittedName>
</protein>
<name>A0A7Y0U1A1_9ACTO</name>
<organism evidence="2 3">
    <name type="scientific">Mobiluncus mulieris</name>
    <dbReference type="NCBI Taxonomy" id="2052"/>
    <lineage>
        <taxon>Bacteria</taxon>
        <taxon>Bacillati</taxon>
        <taxon>Actinomycetota</taxon>
        <taxon>Actinomycetes</taxon>
        <taxon>Actinomycetales</taxon>
        <taxon>Actinomycetaceae</taxon>
        <taxon>Mobiluncus</taxon>
    </lineage>
</organism>
<dbReference type="Proteomes" id="UP001209486">
    <property type="component" value="Unassembled WGS sequence"/>
</dbReference>
<sequence length="185" mass="20005">MEARCIRCFKPFEFSGRGRPQKYCSAACKQAAYRERNGLVGFPAEMRFRNQWVRRRGKVPLQVSGVNASSTSPGTWSSFDAVSASRVGDGLGIMLGNGLGCLDLDHCIDAGGVVAPWALAAIAKTENIVFIEVSLSGDGLHVFRLCPEASGRRFPQVGGGAIEVYSRSRFIACTGNVWRGWHCGS</sequence>
<evidence type="ECO:0000313" key="3">
    <source>
        <dbReference type="Proteomes" id="UP000578252"/>
    </source>
</evidence>
<dbReference type="EMBL" id="VSZY01000015">
    <property type="protein sequence ID" value="MCU9969439.1"/>
    <property type="molecule type" value="Genomic_DNA"/>
</dbReference>
<dbReference type="AlphaFoldDB" id="A0A7Y0U1A1"/>
<comment type="caution">
    <text evidence="2">The sequence shown here is derived from an EMBL/GenBank/DDBJ whole genome shotgun (WGS) entry which is preliminary data.</text>
</comment>
<dbReference type="Proteomes" id="UP000578252">
    <property type="component" value="Unassembled WGS sequence"/>
</dbReference>
<evidence type="ECO:0000313" key="4">
    <source>
        <dbReference type="Proteomes" id="UP001209486"/>
    </source>
</evidence>
<accession>A0A7Y0U1A1</accession>
<reference evidence="2 3" key="2">
    <citation type="submission" date="2020-04" db="EMBL/GenBank/DDBJ databases">
        <title>Antimicrobial susceptibility and clonality of vaginal-derived multi-drug resistant Mobiluncus isolates in China.</title>
        <authorList>
            <person name="Zhang X."/>
        </authorList>
    </citation>
    <scope>NUCLEOTIDE SEQUENCE [LARGE SCALE GENOMIC DNA]</scope>
    <source>
        <strain evidence="2 3">13</strain>
    </source>
</reference>
<proteinExistence type="predicted"/>
<dbReference type="EMBL" id="JABCUR010000002">
    <property type="protein sequence ID" value="NMW64603.1"/>
    <property type="molecule type" value="Genomic_DNA"/>
</dbReference>